<evidence type="ECO:0000313" key="2">
    <source>
        <dbReference type="EMBL" id="APC01128.1"/>
    </source>
</evidence>
<dbReference type="RefSeq" id="WP_071539176.1">
    <property type="nucleotide sequence ID" value="NZ_CP015016.1"/>
</dbReference>
<proteinExistence type="predicted"/>
<dbReference type="Pfam" id="PF01807">
    <property type="entry name" value="Zn_ribbon_DnaG"/>
    <property type="match status" value="1"/>
</dbReference>
<reference evidence="2" key="1">
    <citation type="journal article" date="2017" name="Appl. Environ. Microbiol.">
        <title>Microdiversification of a pelagic Polynucleobacter species is mainly driven by acquisition of genomic islands from a partially interspecific gene pool.</title>
        <authorList>
            <person name="Hoetzinger M."/>
            <person name="Hahn M.W."/>
            <person name="Jezberova J."/>
            <person name="Schmidt J."/>
            <person name="Koll U."/>
        </authorList>
    </citation>
    <scope>NUCLEOTIDE SEQUENCE</scope>
    <source>
        <strain evidence="2">MWH-RechtKol4</strain>
    </source>
</reference>
<dbReference type="SMART" id="SM00400">
    <property type="entry name" value="ZnF_CHCC"/>
    <property type="match status" value="1"/>
</dbReference>
<dbReference type="GO" id="GO:0008270">
    <property type="term" value="F:zinc ion binding"/>
    <property type="evidence" value="ECO:0007669"/>
    <property type="project" value="InterPro"/>
</dbReference>
<evidence type="ECO:0000313" key="3">
    <source>
        <dbReference type="Proteomes" id="UP000182060"/>
    </source>
</evidence>
<gene>
    <name evidence="2" type="ORF">AOC25_05625</name>
</gene>
<dbReference type="EMBL" id="CP015017">
    <property type="protein sequence ID" value="APC01128.1"/>
    <property type="molecule type" value="Genomic_DNA"/>
</dbReference>
<dbReference type="AlphaFoldDB" id="A0AAC9IV34"/>
<dbReference type="InterPro" id="IPR036977">
    <property type="entry name" value="DNA_primase_Znf_CHC2"/>
</dbReference>
<evidence type="ECO:0000259" key="1">
    <source>
        <dbReference type="SMART" id="SM00400"/>
    </source>
</evidence>
<protein>
    <recommendedName>
        <fullName evidence="1">Zinc finger CHC2-type domain-containing protein</fullName>
    </recommendedName>
</protein>
<organism evidence="2 3">
    <name type="scientific">Polynucleobacter asymbioticus</name>
    <dbReference type="NCBI Taxonomy" id="576611"/>
    <lineage>
        <taxon>Bacteria</taxon>
        <taxon>Pseudomonadati</taxon>
        <taxon>Pseudomonadota</taxon>
        <taxon>Betaproteobacteria</taxon>
        <taxon>Burkholderiales</taxon>
        <taxon>Burkholderiaceae</taxon>
        <taxon>Polynucleobacter</taxon>
    </lineage>
</organism>
<dbReference type="GO" id="GO:0003677">
    <property type="term" value="F:DNA binding"/>
    <property type="evidence" value="ECO:0007669"/>
    <property type="project" value="InterPro"/>
</dbReference>
<dbReference type="Proteomes" id="UP000182060">
    <property type="component" value="Chromosome"/>
</dbReference>
<dbReference type="GO" id="GO:0003899">
    <property type="term" value="F:DNA-directed RNA polymerase activity"/>
    <property type="evidence" value="ECO:0007669"/>
    <property type="project" value="InterPro"/>
</dbReference>
<dbReference type="Gene3D" id="3.90.580.10">
    <property type="entry name" value="Zinc finger, CHC2-type domain"/>
    <property type="match status" value="1"/>
</dbReference>
<feature type="domain" description="Zinc finger CHC2-type" evidence="1">
    <location>
        <begin position="28"/>
        <end position="85"/>
    </location>
</feature>
<dbReference type="InterPro" id="IPR002694">
    <property type="entry name" value="Znf_CHC2"/>
</dbReference>
<accession>A0AAC9IV34</accession>
<dbReference type="GO" id="GO:0006260">
    <property type="term" value="P:DNA replication"/>
    <property type="evidence" value="ECO:0007669"/>
    <property type="project" value="InterPro"/>
</dbReference>
<dbReference type="SUPFAM" id="SSF57783">
    <property type="entry name" value="Zinc beta-ribbon"/>
    <property type="match status" value="1"/>
</dbReference>
<sequence>MMIEDKLPSVEAYFQSQRVKLFGDGVWRSAYCHFHYDKKLERMMRINMKKGQFFCFQCGVEGKDFIQYHEKRYGLSFVKAVKRLGAWKADK</sequence>
<name>A0AAC9IV34_9BURK</name>